<evidence type="ECO:0000256" key="16">
    <source>
        <dbReference type="ARBA" id="ARBA00047899"/>
    </source>
</evidence>
<dbReference type="InterPro" id="IPR024788">
    <property type="entry name" value="Malectin-like_Carb-bd_dom"/>
</dbReference>
<name>M8C253_AEGTA</name>
<dbReference type="PANTHER" id="PTHR45631">
    <property type="entry name" value="OS07G0107800 PROTEIN-RELATED"/>
    <property type="match status" value="1"/>
</dbReference>
<dbReference type="PANTHER" id="PTHR45631:SF91">
    <property type="entry name" value="PROTEIN KINASE DOMAIN-CONTAINING PROTEIN"/>
    <property type="match status" value="1"/>
</dbReference>
<keyword evidence="15" id="KW-0675">Receptor</keyword>
<feature type="domain" description="Protein kinase" evidence="18">
    <location>
        <begin position="602"/>
        <end position="873"/>
    </location>
</feature>
<keyword evidence="13" id="KW-1133">Transmembrane helix</keyword>
<protein>
    <recommendedName>
        <fullName evidence="2">non-specific serine/threonine protein kinase</fullName>
        <ecNumber evidence="2">2.7.11.1</ecNumber>
    </recommendedName>
</protein>
<evidence type="ECO:0000313" key="19">
    <source>
        <dbReference type="EnsemblPlants" id="EMT31350"/>
    </source>
</evidence>
<evidence type="ECO:0000256" key="3">
    <source>
        <dbReference type="ARBA" id="ARBA00022527"/>
    </source>
</evidence>
<evidence type="ECO:0000256" key="9">
    <source>
        <dbReference type="ARBA" id="ARBA00022737"/>
    </source>
</evidence>
<dbReference type="InterPro" id="IPR017441">
    <property type="entry name" value="Protein_kinase_ATP_BS"/>
</dbReference>
<dbReference type="EnsemblPlants" id="EMT31350">
    <property type="protein sequence ID" value="EMT31350"/>
    <property type="gene ID" value="F775_19859"/>
</dbReference>
<dbReference type="AlphaFoldDB" id="M8C253"/>
<reference evidence="19" key="1">
    <citation type="submission" date="2015-06" db="UniProtKB">
        <authorList>
            <consortium name="EnsemblPlants"/>
        </authorList>
    </citation>
    <scope>IDENTIFICATION</scope>
</reference>
<evidence type="ECO:0000256" key="8">
    <source>
        <dbReference type="ARBA" id="ARBA00022729"/>
    </source>
</evidence>
<dbReference type="InterPro" id="IPR001245">
    <property type="entry name" value="Ser-Thr/Tyr_kinase_cat_dom"/>
</dbReference>
<dbReference type="PROSITE" id="PS00108">
    <property type="entry name" value="PROTEIN_KINASE_ST"/>
    <property type="match status" value="1"/>
</dbReference>
<dbReference type="PROSITE" id="PS00107">
    <property type="entry name" value="PROTEIN_KINASE_ATP"/>
    <property type="match status" value="1"/>
</dbReference>
<dbReference type="SUPFAM" id="SSF56112">
    <property type="entry name" value="Protein kinase-like (PK-like)"/>
    <property type="match status" value="1"/>
</dbReference>
<dbReference type="InterPro" id="IPR011009">
    <property type="entry name" value="Kinase-like_dom_sf"/>
</dbReference>
<keyword evidence="14" id="KW-0472">Membrane</keyword>
<dbReference type="FunFam" id="3.80.10.10:FF:000129">
    <property type="entry name" value="Leucine-rich repeat receptor-like kinase"/>
    <property type="match status" value="1"/>
</dbReference>
<comment type="catalytic activity">
    <reaction evidence="17">
        <text>L-seryl-[protein] + ATP = O-phospho-L-seryl-[protein] + ADP + H(+)</text>
        <dbReference type="Rhea" id="RHEA:17989"/>
        <dbReference type="Rhea" id="RHEA-COMP:9863"/>
        <dbReference type="Rhea" id="RHEA-COMP:11604"/>
        <dbReference type="ChEBI" id="CHEBI:15378"/>
        <dbReference type="ChEBI" id="CHEBI:29999"/>
        <dbReference type="ChEBI" id="CHEBI:30616"/>
        <dbReference type="ChEBI" id="CHEBI:83421"/>
        <dbReference type="ChEBI" id="CHEBI:456216"/>
        <dbReference type="EC" id="2.7.11.1"/>
    </reaction>
</comment>
<evidence type="ECO:0000256" key="15">
    <source>
        <dbReference type="ARBA" id="ARBA00023170"/>
    </source>
</evidence>
<evidence type="ECO:0000256" key="13">
    <source>
        <dbReference type="ARBA" id="ARBA00022989"/>
    </source>
</evidence>
<dbReference type="FunFam" id="1.10.510.10:FF:000146">
    <property type="entry name" value="LRR receptor-like serine/threonine-protein kinase IOS1"/>
    <property type="match status" value="1"/>
</dbReference>
<dbReference type="InterPro" id="IPR032675">
    <property type="entry name" value="LRR_dom_sf"/>
</dbReference>
<keyword evidence="11" id="KW-0418">Kinase</keyword>
<comment type="catalytic activity">
    <reaction evidence="16">
        <text>L-threonyl-[protein] + ATP = O-phospho-L-threonyl-[protein] + ADP + H(+)</text>
        <dbReference type="Rhea" id="RHEA:46608"/>
        <dbReference type="Rhea" id="RHEA-COMP:11060"/>
        <dbReference type="Rhea" id="RHEA-COMP:11605"/>
        <dbReference type="ChEBI" id="CHEBI:15378"/>
        <dbReference type="ChEBI" id="CHEBI:30013"/>
        <dbReference type="ChEBI" id="CHEBI:30616"/>
        <dbReference type="ChEBI" id="CHEBI:61977"/>
        <dbReference type="ChEBI" id="CHEBI:456216"/>
        <dbReference type="EC" id="2.7.11.1"/>
    </reaction>
</comment>
<dbReference type="Gene3D" id="3.80.10.10">
    <property type="entry name" value="Ribonuclease Inhibitor"/>
    <property type="match status" value="1"/>
</dbReference>
<organism evidence="19">
    <name type="scientific">Aegilops tauschii</name>
    <name type="common">Tausch's goatgrass</name>
    <name type="synonym">Aegilops squarrosa</name>
    <dbReference type="NCBI Taxonomy" id="37682"/>
    <lineage>
        <taxon>Eukaryota</taxon>
        <taxon>Viridiplantae</taxon>
        <taxon>Streptophyta</taxon>
        <taxon>Embryophyta</taxon>
        <taxon>Tracheophyta</taxon>
        <taxon>Spermatophyta</taxon>
        <taxon>Magnoliopsida</taxon>
        <taxon>Liliopsida</taxon>
        <taxon>Poales</taxon>
        <taxon>Poaceae</taxon>
        <taxon>BOP clade</taxon>
        <taxon>Pooideae</taxon>
        <taxon>Triticodae</taxon>
        <taxon>Triticeae</taxon>
        <taxon>Triticinae</taxon>
        <taxon>Aegilops</taxon>
    </lineage>
</organism>
<evidence type="ECO:0000256" key="11">
    <source>
        <dbReference type="ARBA" id="ARBA00022777"/>
    </source>
</evidence>
<evidence type="ECO:0000256" key="5">
    <source>
        <dbReference type="ARBA" id="ARBA00022614"/>
    </source>
</evidence>
<dbReference type="PROSITE" id="PS51450">
    <property type="entry name" value="LRR"/>
    <property type="match status" value="1"/>
</dbReference>
<dbReference type="SMART" id="SM00220">
    <property type="entry name" value="S_TKc"/>
    <property type="match status" value="1"/>
</dbReference>
<keyword evidence="6" id="KW-0808">Transferase</keyword>
<keyword evidence="7" id="KW-0812">Transmembrane</keyword>
<evidence type="ECO:0000256" key="2">
    <source>
        <dbReference type="ARBA" id="ARBA00012513"/>
    </source>
</evidence>
<dbReference type="SUPFAM" id="SSF52058">
    <property type="entry name" value="L domain-like"/>
    <property type="match status" value="1"/>
</dbReference>
<keyword evidence="5" id="KW-0433">Leucine-rich repeat</keyword>
<comment type="subcellular location">
    <subcellularLocation>
        <location evidence="1">Cell membrane</location>
        <topology evidence="1">Single-pass membrane protein</topology>
    </subcellularLocation>
</comment>
<evidence type="ECO:0000256" key="14">
    <source>
        <dbReference type="ARBA" id="ARBA00023136"/>
    </source>
</evidence>
<dbReference type="FunFam" id="3.30.200.20:FF:000178">
    <property type="entry name" value="serine/threonine-protein kinase PBS1-like"/>
    <property type="match status" value="1"/>
</dbReference>
<dbReference type="Pfam" id="PF07714">
    <property type="entry name" value="PK_Tyr_Ser-Thr"/>
    <property type="match status" value="1"/>
</dbReference>
<dbReference type="GO" id="GO:0004674">
    <property type="term" value="F:protein serine/threonine kinase activity"/>
    <property type="evidence" value="ECO:0007669"/>
    <property type="project" value="UniProtKB-KW"/>
</dbReference>
<evidence type="ECO:0000256" key="1">
    <source>
        <dbReference type="ARBA" id="ARBA00004162"/>
    </source>
</evidence>
<evidence type="ECO:0000256" key="6">
    <source>
        <dbReference type="ARBA" id="ARBA00022679"/>
    </source>
</evidence>
<dbReference type="Pfam" id="PF13855">
    <property type="entry name" value="LRR_8"/>
    <property type="match status" value="1"/>
</dbReference>
<dbReference type="GO" id="GO:0005886">
    <property type="term" value="C:plasma membrane"/>
    <property type="evidence" value="ECO:0007669"/>
    <property type="project" value="UniProtKB-SubCell"/>
</dbReference>
<evidence type="ECO:0000256" key="4">
    <source>
        <dbReference type="ARBA" id="ARBA00022553"/>
    </source>
</evidence>
<dbReference type="PROSITE" id="PS50011">
    <property type="entry name" value="PROTEIN_KINASE_DOM"/>
    <property type="match status" value="1"/>
</dbReference>
<evidence type="ECO:0000256" key="12">
    <source>
        <dbReference type="ARBA" id="ARBA00022840"/>
    </source>
</evidence>
<dbReference type="EC" id="2.7.11.1" evidence="2"/>
<dbReference type="Pfam" id="PF12819">
    <property type="entry name" value="Malectin_like"/>
    <property type="match status" value="1"/>
</dbReference>
<keyword evidence="10" id="KW-0547">Nucleotide-binding</keyword>
<keyword evidence="8" id="KW-0732">Signal</keyword>
<keyword evidence="12" id="KW-0067">ATP-binding</keyword>
<keyword evidence="4" id="KW-0597">Phosphoprotein</keyword>
<evidence type="ECO:0000256" key="17">
    <source>
        <dbReference type="ARBA" id="ARBA00048679"/>
    </source>
</evidence>
<dbReference type="InterPro" id="IPR001611">
    <property type="entry name" value="Leu-rich_rpt"/>
</dbReference>
<keyword evidence="3" id="KW-0723">Serine/threonine-protein kinase</keyword>
<keyword evidence="9" id="KW-0677">Repeat</keyword>
<dbReference type="InterPro" id="IPR000719">
    <property type="entry name" value="Prot_kinase_dom"/>
</dbReference>
<dbReference type="Gene3D" id="1.10.510.10">
    <property type="entry name" value="Transferase(Phosphotransferase) domain 1"/>
    <property type="match status" value="1"/>
</dbReference>
<evidence type="ECO:0000256" key="10">
    <source>
        <dbReference type="ARBA" id="ARBA00022741"/>
    </source>
</evidence>
<dbReference type="Gene3D" id="3.30.200.20">
    <property type="entry name" value="Phosphorylase Kinase, domain 1"/>
    <property type="match status" value="1"/>
</dbReference>
<proteinExistence type="predicted"/>
<dbReference type="InterPro" id="IPR008271">
    <property type="entry name" value="Ser/Thr_kinase_AS"/>
</dbReference>
<sequence>MSRQGSVRTTAAVLSIISICVAHAVLHARAQANTRGFISIDCGSPPSAGYVDAVPWLPYVSDAQFGDAGVSHNISAEHADMIDLKLPRLYNDLRSFPTGARNCYTVRPLTPGTKYLVRATFLHGNYDGLGPGGLAVFDLHLGVNFWQTVNVSSVSDPFQAEIIAVVPDDYVQVCLVGKKGLGTPFISGLELRPLPDTLYTVVANASLSMAVHGRYNLGPDDEKLVVRYPSDPHDRVWKVLANLRSWNPANTTGNVRYVAGDQFEVPSAVMQTAATVDDGFSLRFYWDAYESNKELDYFAVLHMAELRRLNSSEARICEVYLNNGLWYSKPFSPEFRYSSSMFGMVTGSVEYSFRIEPTANSTLPPLLNALEIYVMVPTAERATDGGDVSAIMAIKAKYEIKRNWMGDPCGPKVYLWDGVGCNYAISSAPRITSLNLSSNGLAGEITTLLSNLTALQNLDLSHNSLTGNIPEFLAQLPSLAVLDLTGNKFNGSVPESLLKRSQEGALSLRIEANISSISNDQPQGKKPNRSTAVTVAVAGGVLSVMVVVVVTLTLCLRRRRTENDLSVRPLNGGKSKEDNGDAVSMQFDNRQFSYKELKTITNSFEKSIGKGGFGVVYLGYLEDGTPVAVKTRSESSSQGVNEFLAEALHLIRVHHRNLVNLVGHCKDGQHSALVYEYMSEGTLQEKLREKSSESLTWRQRLRISLDSAQGLEYLHKACTPPLIHRDVKTANILLNGSNLEAKIADFGLSKAFNNDLQSHVSTRVVGTPGYLDPEYYTSFQLSEKSDVYSFGIVLLEVVTGQPPILPESVHIVQWARQRLAKGDIESVVDDNMRGRYDLNSVWKVADLALRCTEQAASQRPPMADVVVQLKESLELEEGSERVHGSYTGSGDADEYAESSDAASQSTQSGRVLDLAFDCVSLSRNRLSPRFINKAKFRTTIKQIPNYKPTAGATTQQCPRKHKRNMKKGHLVAVAKRHYDAASRRTVARSAFIMWPRRVCSRCLESGCQCCIKARNLKESDAFAGKTFSTTILLRLVQSVDVIAAKTSQKRRQCCGGWVVLWLRKSARSRASHSGPSAS</sequence>
<dbReference type="GO" id="GO:0005524">
    <property type="term" value="F:ATP binding"/>
    <property type="evidence" value="ECO:0007669"/>
    <property type="project" value="UniProtKB-UniRule"/>
</dbReference>
<accession>M8C253</accession>
<evidence type="ECO:0000256" key="7">
    <source>
        <dbReference type="ARBA" id="ARBA00022692"/>
    </source>
</evidence>
<evidence type="ECO:0000259" key="18">
    <source>
        <dbReference type="PROSITE" id="PS50011"/>
    </source>
</evidence>